<gene>
    <name evidence="7" type="ORF">GCM10011489_14850</name>
</gene>
<evidence type="ECO:0000256" key="4">
    <source>
        <dbReference type="ARBA" id="ARBA00023163"/>
    </source>
</evidence>
<dbReference type="EMBL" id="BMGC01000007">
    <property type="protein sequence ID" value="GGB27687.1"/>
    <property type="molecule type" value="Genomic_DNA"/>
</dbReference>
<evidence type="ECO:0000256" key="1">
    <source>
        <dbReference type="ARBA" id="ARBA00022491"/>
    </source>
</evidence>
<evidence type="ECO:0000259" key="6">
    <source>
        <dbReference type="PROSITE" id="PS50977"/>
    </source>
</evidence>
<dbReference type="Proteomes" id="UP000621454">
    <property type="component" value="Unassembled WGS sequence"/>
</dbReference>
<keyword evidence="3 5" id="KW-0238">DNA-binding</keyword>
<evidence type="ECO:0000313" key="8">
    <source>
        <dbReference type="Proteomes" id="UP000621454"/>
    </source>
</evidence>
<keyword evidence="2" id="KW-0805">Transcription regulation</keyword>
<name>A0A916T4F4_9ACTN</name>
<dbReference type="InterPro" id="IPR036271">
    <property type="entry name" value="Tet_transcr_reg_TetR-rel_C_sf"/>
</dbReference>
<keyword evidence="1" id="KW-0678">Repressor</keyword>
<dbReference type="AlphaFoldDB" id="A0A916T4F4"/>
<dbReference type="PANTHER" id="PTHR30055:SF200">
    <property type="entry name" value="HTH-TYPE TRANSCRIPTIONAL REPRESSOR BDCR"/>
    <property type="match status" value="1"/>
</dbReference>
<reference evidence="7" key="1">
    <citation type="journal article" date="2014" name="Int. J. Syst. Evol. Microbiol.">
        <title>Complete genome sequence of Corynebacterium casei LMG S-19264T (=DSM 44701T), isolated from a smear-ripened cheese.</title>
        <authorList>
            <consortium name="US DOE Joint Genome Institute (JGI-PGF)"/>
            <person name="Walter F."/>
            <person name="Albersmeier A."/>
            <person name="Kalinowski J."/>
            <person name="Ruckert C."/>
        </authorList>
    </citation>
    <scope>NUCLEOTIDE SEQUENCE</scope>
    <source>
        <strain evidence="7">CGMCC 1.12827</strain>
    </source>
</reference>
<dbReference type="Gene3D" id="1.10.357.10">
    <property type="entry name" value="Tetracycline Repressor, domain 2"/>
    <property type="match status" value="1"/>
</dbReference>
<accession>A0A916T4F4</accession>
<reference evidence="7" key="2">
    <citation type="submission" date="2020-09" db="EMBL/GenBank/DDBJ databases">
        <authorList>
            <person name="Sun Q."/>
            <person name="Zhou Y."/>
        </authorList>
    </citation>
    <scope>NUCLEOTIDE SEQUENCE</scope>
    <source>
        <strain evidence="7">CGMCC 1.12827</strain>
    </source>
</reference>
<dbReference type="InterPro" id="IPR050109">
    <property type="entry name" value="HTH-type_TetR-like_transc_reg"/>
</dbReference>
<dbReference type="Pfam" id="PF13977">
    <property type="entry name" value="TetR_C_6"/>
    <property type="match status" value="1"/>
</dbReference>
<evidence type="ECO:0000313" key="7">
    <source>
        <dbReference type="EMBL" id="GGB27687.1"/>
    </source>
</evidence>
<comment type="caution">
    <text evidence="7">The sequence shown here is derived from an EMBL/GenBank/DDBJ whole genome shotgun (WGS) entry which is preliminary data.</text>
</comment>
<evidence type="ECO:0000256" key="2">
    <source>
        <dbReference type="ARBA" id="ARBA00023015"/>
    </source>
</evidence>
<dbReference type="PRINTS" id="PR00455">
    <property type="entry name" value="HTHTETR"/>
</dbReference>
<dbReference type="Pfam" id="PF00440">
    <property type="entry name" value="TetR_N"/>
    <property type="match status" value="1"/>
</dbReference>
<protein>
    <submittedName>
        <fullName evidence="7">TetR family transcriptional regulator</fullName>
    </submittedName>
</protein>
<dbReference type="PROSITE" id="PS50977">
    <property type="entry name" value="HTH_TETR_2"/>
    <property type="match status" value="1"/>
</dbReference>
<dbReference type="InterPro" id="IPR001647">
    <property type="entry name" value="HTH_TetR"/>
</dbReference>
<keyword evidence="4" id="KW-0804">Transcription</keyword>
<sequence length="213" mass="23662">MAEAASATKDNEERRRSILAAAAELMCERGFADTRIADVAKRSEVSSALVIYYFGTRDRLLVEALTLYEEEFYRAMSETMSNAPAFADRIDRIVSSCCVARADDESPGDWGLWLDVWAMATRHPEIAAVRKLQDTKWRALLEDVVREGIESGEIPEVNARYFALTFTALLDGLAIQCALADSEVTPAVAYEMAMSYAETALDVELPRLMRSAS</sequence>
<keyword evidence="8" id="KW-1185">Reference proteome</keyword>
<evidence type="ECO:0000256" key="5">
    <source>
        <dbReference type="PROSITE-ProRule" id="PRU00335"/>
    </source>
</evidence>
<dbReference type="GO" id="GO:0000976">
    <property type="term" value="F:transcription cis-regulatory region binding"/>
    <property type="evidence" value="ECO:0007669"/>
    <property type="project" value="TreeGrafter"/>
</dbReference>
<dbReference type="PANTHER" id="PTHR30055">
    <property type="entry name" value="HTH-TYPE TRANSCRIPTIONAL REGULATOR RUTR"/>
    <property type="match status" value="1"/>
</dbReference>
<organism evidence="7 8">
    <name type="scientific">Gordonia jinhuaensis</name>
    <dbReference type="NCBI Taxonomy" id="1517702"/>
    <lineage>
        <taxon>Bacteria</taxon>
        <taxon>Bacillati</taxon>
        <taxon>Actinomycetota</taxon>
        <taxon>Actinomycetes</taxon>
        <taxon>Mycobacteriales</taxon>
        <taxon>Gordoniaceae</taxon>
        <taxon>Gordonia</taxon>
    </lineage>
</organism>
<feature type="domain" description="HTH tetR-type" evidence="6">
    <location>
        <begin position="12"/>
        <end position="72"/>
    </location>
</feature>
<feature type="DNA-binding region" description="H-T-H motif" evidence="5">
    <location>
        <begin position="35"/>
        <end position="54"/>
    </location>
</feature>
<dbReference type="RefSeq" id="WP_188585954.1">
    <property type="nucleotide sequence ID" value="NZ_BMGC01000007.1"/>
</dbReference>
<dbReference type="GO" id="GO:0003700">
    <property type="term" value="F:DNA-binding transcription factor activity"/>
    <property type="evidence" value="ECO:0007669"/>
    <property type="project" value="TreeGrafter"/>
</dbReference>
<dbReference type="InterPro" id="IPR039538">
    <property type="entry name" value="BetI_C"/>
</dbReference>
<proteinExistence type="predicted"/>
<dbReference type="SUPFAM" id="SSF46689">
    <property type="entry name" value="Homeodomain-like"/>
    <property type="match status" value="1"/>
</dbReference>
<dbReference type="InterPro" id="IPR009057">
    <property type="entry name" value="Homeodomain-like_sf"/>
</dbReference>
<evidence type="ECO:0000256" key="3">
    <source>
        <dbReference type="ARBA" id="ARBA00023125"/>
    </source>
</evidence>
<dbReference type="SUPFAM" id="SSF48498">
    <property type="entry name" value="Tetracyclin repressor-like, C-terminal domain"/>
    <property type="match status" value="1"/>
</dbReference>